<proteinExistence type="predicted"/>
<dbReference type="AlphaFoldDB" id="A0AAE1PQM4"/>
<dbReference type="Pfam" id="PF05050">
    <property type="entry name" value="Methyltransf_21"/>
    <property type="match status" value="1"/>
</dbReference>
<comment type="caution">
    <text evidence="2">The sequence shown here is derived from an EMBL/GenBank/DDBJ whole genome shotgun (WGS) entry which is preliminary data.</text>
</comment>
<evidence type="ECO:0000259" key="1">
    <source>
        <dbReference type="Pfam" id="PF05050"/>
    </source>
</evidence>
<dbReference type="InterPro" id="IPR006342">
    <property type="entry name" value="FkbM_mtfrase"/>
</dbReference>
<name>A0AAE1PQM4_9EUCA</name>
<keyword evidence="3" id="KW-1185">Reference proteome</keyword>
<gene>
    <name evidence="2" type="ORF">Pmani_015984</name>
</gene>
<dbReference type="SUPFAM" id="SSF53335">
    <property type="entry name" value="S-adenosyl-L-methionine-dependent methyltransferases"/>
    <property type="match status" value="1"/>
</dbReference>
<accession>A0AAE1PQM4</accession>
<evidence type="ECO:0000313" key="2">
    <source>
        <dbReference type="EMBL" id="KAK4312643.1"/>
    </source>
</evidence>
<sequence length="382" mass="44369">MARIDNTFKKARIDNPFKMARIDNTFKKARIDNPFKMARIDNTFKKARIDNPFKMARIDNTFKKARIDNPFKMARIDNTFKKARIDNTFKKARIDNTFKKARIDNTFKKARIDNTLKRTRLEGKSVNWIYIAMELVTISVNAAENNLELVKKDILQVIQTCPIPDLHDIQLEFDYGKDTKKYSCANKSTSHCFRQTQLGGVMAIHQISNTSFYDGDKWICYDPGLAPDPENCLVYSFGIGNEWSFDDAMAKYGCQVDTLGNIMRMLGHEGRRLDYLKIDIEGSEIPALEQVFRDSPHLLTQVSQLGIEVHPGMYPFDGNLDKTGKFYRVWRIYHLLECLGFQLLHMNVNQYPGTQYKWKDTLQSCCYELVWVMPPPPRPIQT</sequence>
<reference evidence="2" key="1">
    <citation type="submission" date="2023-11" db="EMBL/GenBank/DDBJ databases">
        <title>Genome assemblies of two species of porcelain crab, Petrolisthes cinctipes and Petrolisthes manimaculis (Anomura: Porcellanidae).</title>
        <authorList>
            <person name="Angst P."/>
        </authorList>
    </citation>
    <scope>NUCLEOTIDE SEQUENCE</scope>
    <source>
        <strain evidence="2">PB745_02</strain>
        <tissue evidence="2">Gill</tissue>
    </source>
</reference>
<evidence type="ECO:0000313" key="3">
    <source>
        <dbReference type="Proteomes" id="UP001292094"/>
    </source>
</evidence>
<feature type="domain" description="Methyltransferase FkbM" evidence="1">
    <location>
        <begin position="268"/>
        <end position="318"/>
    </location>
</feature>
<dbReference type="InterPro" id="IPR026913">
    <property type="entry name" value="METTL24"/>
</dbReference>
<dbReference type="PANTHER" id="PTHR32026">
    <property type="entry name" value="METHYLTRANSFERASE-LIKE PROTEIN 24"/>
    <property type="match status" value="1"/>
</dbReference>
<dbReference type="InterPro" id="IPR029063">
    <property type="entry name" value="SAM-dependent_MTases_sf"/>
</dbReference>
<protein>
    <recommendedName>
        <fullName evidence="1">Methyltransferase FkbM domain-containing protein</fullName>
    </recommendedName>
</protein>
<dbReference type="Proteomes" id="UP001292094">
    <property type="component" value="Unassembled WGS sequence"/>
</dbReference>
<organism evidence="2 3">
    <name type="scientific">Petrolisthes manimaculis</name>
    <dbReference type="NCBI Taxonomy" id="1843537"/>
    <lineage>
        <taxon>Eukaryota</taxon>
        <taxon>Metazoa</taxon>
        <taxon>Ecdysozoa</taxon>
        <taxon>Arthropoda</taxon>
        <taxon>Crustacea</taxon>
        <taxon>Multicrustacea</taxon>
        <taxon>Malacostraca</taxon>
        <taxon>Eumalacostraca</taxon>
        <taxon>Eucarida</taxon>
        <taxon>Decapoda</taxon>
        <taxon>Pleocyemata</taxon>
        <taxon>Anomura</taxon>
        <taxon>Galatheoidea</taxon>
        <taxon>Porcellanidae</taxon>
        <taxon>Petrolisthes</taxon>
    </lineage>
</organism>
<dbReference type="PANTHER" id="PTHR32026:SF10">
    <property type="entry name" value="METHYLTRANSFERASE-LIKE PROTEIN 24-RELATED"/>
    <property type="match status" value="1"/>
</dbReference>
<dbReference type="EMBL" id="JAWZYT010001394">
    <property type="protein sequence ID" value="KAK4312643.1"/>
    <property type="molecule type" value="Genomic_DNA"/>
</dbReference>